<dbReference type="GO" id="GO:0005524">
    <property type="term" value="F:ATP binding"/>
    <property type="evidence" value="ECO:0007669"/>
    <property type="project" value="UniProtKB-KW"/>
</dbReference>
<gene>
    <name evidence="9" type="ORF">NP493_593g01077</name>
</gene>
<dbReference type="GO" id="GO:0004842">
    <property type="term" value="F:ubiquitin-protein transferase activity"/>
    <property type="evidence" value="ECO:0007669"/>
    <property type="project" value="UniProtKB-ARBA"/>
</dbReference>
<dbReference type="CDD" id="cd23802">
    <property type="entry name" value="UBCc_UBE2Q"/>
    <property type="match status" value="1"/>
</dbReference>
<dbReference type="GO" id="GO:0005737">
    <property type="term" value="C:cytoplasm"/>
    <property type="evidence" value="ECO:0007669"/>
    <property type="project" value="UniProtKB-SubCell"/>
</dbReference>
<dbReference type="EMBL" id="JAODUO010000591">
    <property type="protein sequence ID" value="KAK2177556.1"/>
    <property type="molecule type" value="Genomic_DNA"/>
</dbReference>
<dbReference type="FunFam" id="3.10.110.10:FF:000006">
    <property type="entry name" value="Ubiquitin-conjugating enzyme E2 Q2"/>
    <property type="match status" value="1"/>
</dbReference>
<evidence type="ECO:0000259" key="8">
    <source>
        <dbReference type="PROSITE" id="PS50127"/>
    </source>
</evidence>
<comment type="subcellular location">
    <subcellularLocation>
        <location evidence="1">Cytoplasm</location>
    </subcellularLocation>
</comment>
<dbReference type="Proteomes" id="UP001209878">
    <property type="component" value="Unassembled WGS sequence"/>
</dbReference>
<name>A0AAD9KU68_RIDPI</name>
<evidence type="ECO:0000313" key="10">
    <source>
        <dbReference type="Proteomes" id="UP001209878"/>
    </source>
</evidence>
<organism evidence="9 10">
    <name type="scientific">Ridgeia piscesae</name>
    <name type="common">Tubeworm</name>
    <dbReference type="NCBI Taxonomy" id="27915"/>
    <lineage>
        <taxon>Eukaryota</taxon>
        <taxon>Metazoa</taxon>
        <taxon>Spiralia</taxon>
        <taxon>Lophotrochozoa</taxon>
        <taxon>Annelida</taxon>
        <taxon>Polychaeta</taxon>
        <taxon>Sedentaria</taxon>
        <taxon>Canalipalpata</taxon>
        <taxon>Sabellida</taxon>
        <taxon>Siboglinidae</taxon>
        <taxon>Ridgeia</taxon>
    </lineage>
</organism>
<keyword evidence="6" id="KW-0067">ATP-binding</keyword>
<evidence type="ECO:0000256" key="4">
    <source>
        <dbReference type="ARBA" id="ARBA00022741"/>
    </source>
</evidence>
<evidence type="ECO:0000256" key="2">
    <source>
        <dbReference type="ARBA" id="ARBA00022490"/>
    </source>
</evidence>
<keyword evidence="5" id="KW-0833">Ubl conjugation pathway</keyword>
<keyword evidence="10" id="KW-1185">Reference proteome</keyword>
<reference evidence="9" key="1">
    <citation type="journal article" date="2023" name="Mol. Biol. Evol.">
        <title>Third-Generation Sequencing Reveals the Adaptive Role of the Epigenome in Three Deep-Sea Polychaetes.</title>
        <authorList>
            <person name="Perez M."/>
            <person name="Aroh O."/>
            <person name="Sun Y."/>
            <person name="Lan Y."/>
            <person name="Juniper S.K."/>
            <person name="Young C.R."/>
            <person name="Angers B."/>
            <person name="Qian P.Y."/>
        </authorList>
    </citation>
    <scope>NUCLEOTIDE SEQUENCE</scope>
    <source>
        <strain evidence="9">R07B-5</strain>
    </source>
</reference>
<accession>A0AAD9KU68</accession>
<dbReference type="SUPFAM" id="SSF54495">
    <property type="entry name" value="UBC-like"/>
    <property type="match status" value="1"/>
</dbReference>
<dbReference type="SMART" id="SM00212">
    <property type="entry name" value="UBCc"/>
    <property type="match status" value="1"/>
</dbReference>
<comment type="caution">
    <text evidence="9">The sequence shown here is derived from an EMBL/GenBank/DDBJ whole genome shotgun (WGS) entry which is preliminary data.</text>
</comment>
<dbReference type="PROSITE" id="PS50127">
    <property type="entry name" value="UBC_2"/>
    <property type="match status" value="1"/>
</dbReference>
<sequence length="326" mass="37106">MLNTFDHLSNCNKETYPHTSPIWFAESDDAIVSAAIEKLCETTPDNYNICKQIHLLVCQLCALHALPEPDELREIDRYLAVKGDGMQPNEQESSEEEDDDMEEDFHYEMLEDDQNAKKGKEEADGIDMANLITLERLKRTQRQDYLKGSISGSVQATDRLMKELREIYRSDSFKQGTYVVDLVNDSLYEWHVRLYKVDPDSALHSDLVTYKEKEGKDHILLNFTYRDTFPFDPPFVRVIYPIITGGYVLGGGAICMELLTKQGWSSAYSLESVILQIAATLVKGKARIQTGASKAQYSLARAQQSFKSLVQIHEKNGWFTPPKEDG</sequence>
<dbReference type="Gene3D" id="3.10.110.10">
    <property type="entry name" value="Ubiquitin Conjugating Enzyme"/>
    <property type="match status" value="1"/>
</dbReference>
<keyword evidence="2" id="KW-0963">Cytoplasm</keyword>
<keyword evidence="7" id="KW-0832">Ubl conjugation</keyword>
<keyword evidence="3" id="KW-0808">Transferase</keyword>
<keyword evidence="4" id="KW-0547">Nucleotide-binding</keyword>
<dbReference type="Pfam" id="PF00179">
    <property type="entry name" value="UQ_con"/>
    <property type="match status" value="1"/>
</dbReference>
<evidence type="ECO:0000256" key="1">
    <source>
        <dbReference type="ARBA" id="ARBA00004496"/>
    </source>
</evidence>
<feature type="domain" description="UBC core" evidence="8">
    <location>
        <begin position="155"/>
        <end position="319"/>
    </location>
</feature>
<dbReference type="AlphaFoldDB" id="A0AAD9KU68"/>
<evidence type="ECO:0000256" key="7">
    <source>
        <dbReference type="ARBA" id="ARBA00022843"/>
    </source>
</evidence>
<evidence type="ECO:0000256" key="3">
    <source>
        <dbReference type="ARBA" id="ARBA00022679"/>
    </source>
</evidence>
<protein>
    <recommendedName>
        <fullName evidence="8">UBC core domain-containing protein</fullName>
    </recommendedName>
</protein>
<dbReference type="InterPro" id="IPR016135">
    <property type="entry name" value="UBQ-conjugating_enzyme/RWD"/>
</dbReference>
<evidence type="ECO:0000313" key="9">
    <source>
        <dbReference type="EMBL" id="KAK2177556.1"/>
    </source>
</evidence>
<dbReference type="InterPro" id="IPR000608">
    <property type="entry name" value="UBC"/>
</dbReference>
<evidence type="ECO:0000256" key="6">
    <source>
        <dbReference type="ARBA" id="ARBA00022840"/>
    </source>
</evidence>
<evidence type="ECO:0000256" key="5">
    <source>
        <dbReference type="ARBA" id="ARBA00022786"/>
    </source>
</evidence>
<proteinExistence type="predicted"/>